<organism evidence="1 2">
    <name type="scientific">Thelohanellus kitauei</name>
    <name type="common">Myxosporean</name>
    <dbReference type="NCBI Taxonomy" id="669202"/>
    <lineage>
        <taxon>Eukaryota</taxon>
        <taxon>Metazoa</taxon>
        <taxon>Cnidaria</taxon>
        <taxon>Myxozoa</taxon>
        <taxon>Myxosporea</taxon>
        <taxon>Bivalvulida</taxon>
        <taxon>Platysporina</taxon>
        <taxon>Myxobolidae</taxon>
        <taxon>Thelohanellus</taxon>
    </lineage>
</organism>
<sequence length="238" mass="26973">MNQNTSSYDILRIKERLIEKGGIIFNENLVQIEIPTERFSDVYGLDDLKDKFFTSIVLPLLKPQIFRGMEIIRKISIQNAPNKGVGHFVRALAGEYRFHLVTLHGNRLKGFDCAKNSQNMNDIKNLLTNLQPCILFIKHLVHTIKKDEKQIDSMEDFTFSNFQTDGDSVYMIVACGKESTFVNSEISYMDDPNIKSFSDVKKALRCHAYGSSPPPFVENDIRSAILIFSSGGLADVID</sequence>
<protein>
    <submittedName>
        <fullName evidence="1">Peroxisomal biogenesis factor 6</fullName>
    </submittedName>
</protein>
<gene>
    <name evidence="1" type="ORF">RF11_00201</name>
</gene>
<reference evidence="1 2" key="1">
    <citation type="journal article" date="2014" name="Genome Biol. Evol.">
        <title>The genome of the myxosporean Thelohanellus kitauei shows adaptations to nutrient acquisition within its fish host.</title>
        <authorList>
            <person name="Yang Y."/>
            <person name="Xiong J."/>
            <person name="Zhou Z."/>
            <person name="Huo F."/>
            <person name="Miao W."/>
            <person name="Ran C."/>
            <person name="Liu Y."/>
            <person name="Zhang J."/>
            <person name="Feng J."/>
            <person name="Wang M."/>
            <person name="Wang M."/>
            <person name="Wang L."/>
            <person name="Yao B."/>
        </authorList>
    </citation>
    <scope>NUCLEOTIDE SEQUENCE [LARGE SCALE GENOMIC DNA]</scope>
    <source>
        <strain evidence="1">Wuqing</strain>
    </source>
</reference>
<evidence type="ECO:0000313" key="1">
    <source>
        <dbReference type="EMBL" id="KII74957.1"/>
    </source>
</evidence>
<proteinExistence type="predicted"/>
<dbReference type="InterPro" id="IPR027417">
    <property type="entry name" value="P-loop_NTPase"/>
</dbReference>
<dbReference type="AlphaFoldDB" id="A0A0C2NLP1"/>
<name>A0A0C2NLP1_THEKT</name>
<dbReference type="Proteomes" id="UP000031668">
    <property type="component" value="Unassembled WGS sequence"/>
</dbReference>
<dbReference type="OrthoDB" id="27435at2759"/>
<comment type="caution">
    <text evidence="1">The sequence shown here is derived from an EMBL/GenBank/DDBJ whole genome shotgun (WGS) entry which is preliminary data.</text>
</comment>
<dbReference type="Gene3D" id="3.40.50.300">
    <property type="entry name" value="P-loop containing nucleotide triphosphate hydrolases"/>
    <property type="match status" value="1"/>
</dbReference>
<keyword evidence="2" id="KW-1185">Reference proteome</keyword>
<evidence type="ECO:0000313" key="2">
    <source>
        <dbReference type="Proteomes" id="UP000031668"/>
    </source>
</evidence>
<dbReference type="SUPFAM" id="SSF52540">
    <property type="entry name" value="P-loop containing nucleoside triphosphate hydrolases"/>
    <property type="match status" value="1"/>
</dbReference>
<accession>A0A0C2NLP1</accession>
<dbReference type="EMBL" id="JWZT01000149">
    <property type="protein sequence ID" value="KII74957.1"/>
    <property type="molecule type" value="Genomic_DNA"/>
</dbReference>